<name>A0AAV4URJ8_9ARAC</name>
<protein>
    <submittedName>
        <fullName evidence="1">RNA-directed DNA polymerase from mobile element jockey</fullName>
    </submittedName>
</protein>
<keyword evidence="1" id="KW-0548">Nucleotidyltransferase</keyword>
<organism evidence="1 2">
    <name type="scientific">Caerostris darwini</name>
    <dbReference type="NCBI Taxonomy" id="1538125"/>
    <lineage>
        <taxon>Eukaryota</taxon>
        <taxon>Metazoa</taxon>
        <taxon>Ecdysozoa</taxon>
        <taxon>Arthropoda</taxon>
        <taxon>Chelicerata</taxon>
        <taxon>Arachnida</taxon>
        <taxon>Araneae</taxon>
        <taxon>Araneomorphae</taxon>
        <taxon>Entelegynae</taxon>
        <taxon>Araneoidea</taxon>
        <taxon>Araneidae</taxon>
        <taxon>Caerostris</taxon>
    </lineage>
</organism>
<dbReference type="EMBL" id="BPLQ01011786">
    <property type="protein sequence ID" value="GIY60353.1"/>
    <property type="molecule type" value="Genomic_DNA"/>
</dbReference>
<proteinExistence type="predicted"/>
<dbReference type="AlphaFoldDB" id="A0AAV4URJ8"/>
<sequence>MLPQSGPKKSVQIIQNKLLRIITGAPWFVRNSTIHHDLKIDSIDNYITKLSRNFFNTIATDENPLIKAQTIFTQLNGKYKYPFSTSKWNRSLKPP</sequence>
<keyword evidence="2" id="KW-1185">Reference proteome</keyword>
<dbReference type="Proteomes" id="UP001054837">
    <property type="component" value="Unassembled WGS sequence"/>
</dbReference>
<dbReference type="GO" id="GO:0003964">
    <property type="term" value="F:RNA-directed DNA polymerase activity"/>
    <property type="evidence" value="ECO:0007669"/>
    <property type="project" value="UniProtKB-KW"/>
</dbReference>
<reference evidence="1 2" key="1">
    <citation type="submission" date="2021-06" db="EMBL/GenBank/DDBJ databases">
        <title>Caerostris darwini draft genome.</title>
        <authorList>
            <person name="Kono N."/>
            <person name="Arakawa K."/>
        </authorList>
    </citation>
    <scope>NUCLEOTIDE SEQUENCE [LARGE SCALE GENOMIC DNA]</scope>
</reference>
<evidence type="ECO:0000313" key="1">
    <source>
        <dbReference type="EMBL" id="GIY60353.1"/>
    </source>
</evidence>
<gene>
    <name evidence="1" type="primary">jockeypol_9</name>
    <name evidence="1" type="ORF">CDAR_9721</name>
</gene>
<keyword evidence="1" id="KW-0695">RNA-directed DNA polymerase</keyword>
<accession>A0AAV4URJ8</accession>
<keyword evidence="1" id="KW-0808">Transferase</keyword>
<evidence type="ECO:0000313" key="2">
    <source>
        <dbReference type="Proteomes" id="UP001054837"/>
    </source>
</evidence>
<comment type="caution">
    <text evidence="1">The sequence shown here is derived from an EMBL/GenBank/DDBJ whole genome shotgun (WGS) entry which is preliminary data.</text>
</comment>